<dbReference type="SUPFAM" id="SSF53597">
    <property type="entry name" value="Dihydrofolate reductase-like"/>
    <property type="match status" value="1"/>
</dbReference>
<proteinExistence type="predicted"/>
<evidence type="ECO:0000313" key="2">
    <source>
        <dbReference type="EMBL" id="CUR59070.1"/>
    </source>
</evidence>
<dbReference type="PANTHER" id="PTHR38011:SF11">
    <property type="entry name" value="2,5-DIAMINO-6-RIBOSYLAMINO-4(3H)-PYRIMIDINONE 5'-PHOSPHATE REDUCTASE"/>
    <property type="match status" value="1"/>
</dbReference>
<dbReference type="InterPro" id="IPR024072">
    <property type="entry name" value="DHFR-like_dom_sf"/>
</dbReference>
<dbReference type="PANTHER" id="PTHR38011">
    <property type="entry name" value="DIHYDROFOLATE REDUCTASE FAMILY PROTEIN (AFU_ORTHOLOGUE AFUA_8G06820)"/>
    <property type="match status" value="1"/>
</dbReference>
<gene>
    <name evidence="2" type="ORF">NOCA2570009</name>
</gene>
<protein>
    <recommendedName>
        <fullName evidence="1">Bacterial bifunctional deaminase-reductase C-terminal domain-containing protein</fullName>
    </recommendedName>
</protein>
<evidence type="ECO:0000259" key="1">
    <source>
        <dbReference type="Pfam" id="PF01872"/>
    </source>
</evidence>
<accession>A0A2P2CAR3</accession>
<organism evidence="2">
    <name type="scientific">metagenome</name>
    <dbReference type="NCBI Taxonomy" id="256318"/>
    <lineage>
        <taxon>unclassified sequences</taxon>
        <taxon>metagenomes</taxon>
    </lineage>
</organism>
<feature type="domain" description="Bacterial bifunctional deaminase-reductase C-terminal" evidence="1">
    <location>
        <begin position="106"/>
        <end position="177"/>
    </location>
</feature>
<dbReference type="Pfam" id="PF01872">
    <property type="entry name" value="RibD_C"/>
    <property type="match status" value="1"/>
</dbReference>
<dbReference type="EMBL" id="CZKA01000053">
    <property type="protein sequence ID" value="CUR59070.1"/>
    <property type="molecule type" value="Genomic_DNA"/>
</dbReference>
<dbReference type="InterPro" id="IPR050765">
    <property type="entry name" value="Riboflavin_Biosynth_HTPR"/>
</dbReference>
<dbReference type="InterPro" id="IPR002734">
    <property type="entry name" value="RibDG_C"/>
</dbReference>
<sequence>MVRVQYFTACTLDGFIADSHHSLDWLFEVPHSEDDGAWDEFIGGVGALAMGATTYEWILRHERLLEHPEKWRSYYGDRPAWIFSHRDLPLIPGIDLHLVSGDVRSAYDEMAAACGERNLWVLGGGDLVGQFDDAGLLDEIWLGMRPVTLGAGAPLLPRRITSQRLSLREVRHRGQQVRLILDVARQA</sequence>
<dbReference type="GO" id="GO:0009231">
    <property type="term" value="P:riboflavin biosynthetic process"/>
    <property type="evidence" value="ECO:0007669"/>
    <property type="project" value="InterPro"/>
</dbReference>
<dbReference type="AlphaFoldDB" id="A0A2P2CAR3"/>
<name>A0A2P2CAR3_9ZZZZ</name>
<dbReference type="GO" id="GO:0008703">
    <property type="term" value="F:5-amino-6-(5-phosphoribosylamino)uracil reductase activity"/>
    <property type="evidence" value="ECO:0007669"/>
    <property type="project" value="InterPro"/>
</dbReference>
<reference evidence="2" key="1">
    <citation type="submission" date="2015-08" db="EMBL/GenBank/DDBJ databases">
        <authorList>
            <person name="Babu N.S."/>
            <person name="Beckwith C.J."/>
            <person name="Beseler K.G."/>
            <person name="Brison A."/>
            <person name="Carone J.V."/>
            <person name="Caskin T.P."/>
            <person name="Diamond M."/>
            <person name="Durham M.E."/>
            <person name="Foxe J.M."/>
            <person name="Go M."/>
            <person name="Henderson B.A."/>
            <person name="Jones I.B."/>
            <person name="McGettigan J.A."/>
            <person name="Micheletti S.J."/>
            <person name="Nasrallah M.E."/>
            <person name="Ortiz D."/>
            <person name="Piller C.R."/>
            <person name="Privatt S.R."/>
            <person name="Schneider S.L."/>
            <person name="Sharp S."/>
            <person name="Smith T.C."/>
            <person name="Stanton J.D."/>
            <person name="Ullery H.E."/>
            <person name="Wilson R.J."/>
            <person name="Serrano M.G."/>
            <person name="Buck G."/>
            <person name="Lee V."/>
            <person name="Wang Y."/>
            <person name="Carvalho R."/>
            <person name="Voegtly L."/>
            <person name="Shi R."/>
            <person name="Duckworth R."/>
            <person name="Johnson A."/>
            <person name="Loviza R."/>
            <person name="Walstead R."/>
            <person name="Shah Z."/>
            <person name="Kiflezghi M."/>
            <person name="Wade K."/>
            <person name="Ball S.L."/>
            <person name="Bradley K.W."/>
            <person name="Asai D.J."/>
            <person name="Bowman C.A."/>
            <person name="Russell D.A."/>
            <person name="Pope W.H."/>
            <person name="Jacobs-Sera D."/>
            <person name="Hendrix R.W."/>
            <person name="Hatfull G.F."/>
        </authorList>
    </citation>
    <scope>NUCLEOTIDE SEQUENCE</scope>
</reference>
<dbReference type="Gene3D" id="3.40.430.10">
    <property type="entry name" value="Dihydrofolate Reductase, subunit A"/>
    <property type="match status" value="1"/>
</dbReference>